<dbReference type="GO" id="GO:0005576">
    <property type="term" value="C:extracellular region"/>
    <property type="evidence" value="ECO:0007669"/>
    <property type="project" value="UniProtKB-SubCell"/>
</dbReference>
<dbReference type="Gene3D" id="2.60.40.2030">
    <property type="match status" value="1"/>
</dbReference>
<dbReference type="AlphaFoldDB" id="A0A552LZR2"/>
<dbReference type="SUPFAM" id="SSF51120">
    <property type="entry name" value="beta-Roll"/>
    <property type="match status" value="1"/>
</dbReference>
<evidence type="ECO:0000256" key="5">
    <source>
        <dbReference type="ARBA" id="ARBA00022837"/>
    </source>
</evidence>
<evidence type="ECO:0000313" key="7">
    <source>
        <dbReference type="EMBL" id="TRV25713.1"/>
    </source>
</evidence>
<dbReference type="InterPro" id="IPR011049">
    <property type="entry name" value="Serralysin-like_metalloprot_C"/>
</dbReference>
<dbReference type="GO" id="GO:0005509">
    <property type="term" value="F:calcium ion binding"/>
    <property type="evidence" value="ECO:0007669"/>
    <property type="project" value="InterPro"/>
</dbReference>
<dbReference type="Gene3D" id="2.150.10.10">
    <property type="entry name" value="Serralysin-like metalloprotease, C-terminal"/>
    <property type="match status" value="1"/>
</dbReference>
<keyword evidence="3" id="KW-0732">Signal</keyword>
<dbReference type="SMART" id="SM00237">
    <property type="entry name" value="Calx_beta"/>
    <property type="match status" value="1"/>
</dbReference>
<evidence type="ECO:0000256" key="3">
    <source>
        <dbReference type="ARBA" id="ARBA00022729"/>
    </source>
</evidence>
<reference evidence="7 8" key="1">
    <citation type="submission" date="2019-01" db="EMBL/GenBank/DDBJ databases">
        <title>Coherence of Microcystis species and biogeography revealed through population genomics.</title>
        <authorList>
            <person name="Perez-Carrascal O.M."/>
            <person name="Terrat Y."/>
            <person name="Giani A."/>
            <person name="Fortin N."/>
            <person name="Tromas N."/>
            <person name="Shapiro B.J."/>
        </authorList>
    </citation>
    <scope>NUCLEOTIDE SEQUENCE [LARGE SCALE GENOMIC DNA]</scope>
    <source>
        <strain evidence="7">Mw_MB_S_20031200_S109D</strain>
    </source>
</reference>
<sequence>MLDDYVTVNDTYFRRLDGGTGTDVLRFEGYNGQDWDLTTLSPGSRLRNFEILVTEGYGANTLTLNSLTVTQLADNNTVTVVMDANDTLNLSSDFSLNGTVYQYNQKFDRYTSTSNTSTSNTSAATVLLNRIVQTGTTNAITVTKNAPTTNSPTSNSTSEIASVNAETITPYSVNESGNKATPNLSSSIVNTAASNPNAPTRLFVSNPKADETDGKVEFTIQRTGDLDKYVWVDYLTQDGGAKAGNRYTPVAGQAVFAPGETTLTVTVPIPDNGKYVGKRQFGLAVTLDGESSDPNLVPDAWQAEIATPNEQIRRWKSITGTEGNSVVFDITSTKSTDRIAPLDMDLDGLVVPLIWNPATDSYVNIPFSKVNGISQLQDVDGNGLNDLYSMQFQDGGPFDGDEVVNGLVALDFQLAQLKSIPVPGAGGVVIGTEGNNYLNAQNSAGTNRLEGLGGIDVLVGSPQRDVLLGGADNDQLFGYGEVDQLFGQAGNDILDGGKGLDLLYGGTGADNFVLRAGDGADRVMDFNATEGDLFVLDNLSFGKLSFNNNQILLGSDILATVTNATGQPVTDFANHPQWFVTI</sequence>
<proteinExistence type="predicted"/>
<evidence type="ECO:0000256" key="1">
    <source>
        <dbReference type="ARBA" id="ARBA00004613"/>
    </source>
</evidence>
<evidence type="ECO:0000259" key="6">
    <source>
        <dbReference type="SMART" id="SM00237"/>
    </source>
</evidence>
<accession>A0A552LZR2</accession>
<dbReference type="Proteomes" id="UP000318616">
    <property type="component" value="Unassembled WGS sequence"/>
</dbReference>
<evidence type="ECO:0000256" key="4">
    <source>
        <dbReference type="ARBA" id="ARBA00022737"/>
    </source>
</evidence>
<keyword evidence="4" id="KW-0677">Repeat</keyword>
<dbReference type="InterPro" id="IPR038081">
    <property type="entry name" value="CalX-like_sf"/>
</dbReference>
<evidence type="ECO:0000256" key="2">
    <source>
        <dbReference type="ARBA" id="ARBA00022525"/>
    </source>
</evidence>
<dbReference type="Pfam" id="PF00353">
    <property type="entry name" value="HemolysinCabind"/>
    <property type="match status" value="2"/>
</dbReference>
<comment type="subcellular location">
    <subcellularLocation>
        <location evidence="1">Secreted</location>
    </subcellularLocation>
</comment>
<dbReference type="SUPFAM" id="SSF141072">
    <property type="entry name" value="CalX-like"/>
    <property type="match status" value="1"/>
</dbReference>
<keyword evidence="5" id="KW-0106">Calcium</keyword>
<dbReference type="GO" id="GO:0016020">
    <property type="term" value="C:membrane"/>
    <property type="evidence" value="ECO:0007669"/>
    <property type="project" value="InterPro"/>
</dbReference>
<dbReference type="InterPro" id="IPR050557">
    <property type="entry name" value="RTX_toxin/Mannuronan_C5-epim"/>
</dbReference>
<name>A0A552LZR2_9CHRO</name>
<organism evidence="7 8">
    <name type="scientific">Microcystis wesenbergii Mw_MB_S_20031200_S109D</name>
    <dbReference type="NCBI Taxonomy" id="2486241"/>
    <lineage>
        <taxon>Bacteria</taxon>
        <taxon>Bacillati</taxon>
        <taxon>Cyanobacteriota</taxon>
        <taxon>Cyanophyceae</taxon>
        <taxon>Oscillatoriophycideae</taxon>
        <taxon>Chroococcales</taxon>
        <taxon>Microcystaceae</taxon>
        <taxon>Microcystis</taxon>
    </lineage>
</organism>
<dbReference type="GO" id="GO:0007154">
    <property type="term" value="P:cell communication"/>
    <property type="evidence" value="ECO:0007669"/>
    <property type="project" value="InterPro"/>
</dbReference>
<dbReference type="PRINTS" id="PR00313">
    <property type="entry name" value="CABNDNGRPT"/>
</dbReference>
<dbReference type="InterPro" id="IPR018511">
    <property type="entry name" value="Hemolysin-typ_Ca-bd_CS"/>
</dbReference>
<keyword evidence="2" id="KW-0964">Secreted</keyword>
<dbReference type="PROSITE" id="PS00330">
    <property type="entry name" value="HEMOLYSIN_CALCIUM"/>
    <property type="match status" value="2"/>
</dbReference>
<dbReference type="InterPro" id="IPR003644">
    <property type="entry name" value="Calx_beta"/>
</dbReference>
<dbReference type="PANTHER" id="PTHR38340">
    <property type="entry name" value="S-LAYER PROTEIN"/>
    <property type="match status" value="1"/>
</dbReference>
<evidence type="ECO:0000313" key="8">
    <source>
        <dbReference type="Proteomes" id="UP000318616"/>
    </source>
</evidence>
<protein>
    <recommendedName>
        <fullName evidence="6">Calx-beta domain-containing protein</fullName>
    </recommendedName>
</protein>
<dbReference type="Pfam" id="PF03160">
    <property type="entry name" value="Calx-beta"/>
    <property type="match status" value="1"/>
</dbReference>
<feature type="domain" description="Calx-beta" evidence="6">
    <location>
        <begin position="189"/>
        <end position="286"/>
    </location>
</feature>
<comment type="caution">
    <text evidence="7">The sequence shown here is derived from an EMBL/GenBank/DDBJ whole genome shotgun (WGS) entry which is preliminary data.</text>
</comment>
<dbReference type="PANTHER" id="PTHR38340:SF1">
    <property type="entry name" value="S-LAYER PROTEIN"/>
    <property type="match status" value="1"/>
</dbReference>
<dbReference type="InterPro" id="IPR001343">
    <property type="entry name" value="Hemolysn_Ca-bd"/>
</dbReference>
<gene>
    <name evidence="7" type="ORF">EWV88_07390</name>
</gene>
<dbReference type="EMBL" id="SFAP01000097">
    <property type="protein sequence ID" value="TRV25713.1"/>
    <property type="molecule type" value="Genomic_DNA"/>
</dbReference>